<proteinExistence type="predicted"/>
<feature type="compositionally biased region" description="Polar residues" evidence="1">
    <location>
        <begin position="46"/>
        <end position="60"/>
    </location>
</feature>
<dbReference type="EMBL" id="CAKLBY020000069">
    <property type="protein sequence ID" value="CAK7923603.1"/>
    <property type="molecule type" value="Genomic_DNA"/>
</dbReference>
<dbReference type="Proteomes" id="UP001162060">
    <property type="component" value="Unassembled WGS sequence"/>
</dbReference>
<dbReference type="AlphaFoldDB" id="A0AAV1TP51"/>
<feature type="compositionally biased region" description="Low complexity" evidence="1">
    <location>
        <begin position="28"/>
        <end position="38"/>
    </location>
</feature>
<organism evidence="2 3">
    <name type="scientific">Peronospora matthiolae</name>
    <dbReference type="NCBI Taxonomy" id="2874970"/>
    <lineage>
        <taxon>Eukaryota</taxon>
        <taxon>Sar</taxon>
        <taxon>Stramenopiles</taxon>
        <taxon>Oomycota</taxon>
        <taxon>Peronosporomycetes</taxon>
        <taxon>Peronosporales</taxon>
        <taxon>Peronosporaceae</taxon>
        <taxon>Peronospora</taxon>
    </lineage>
</organism>
<gene>
    <name evidence="2" type="ORF">PM001_LOCUS8753</name>
</gene>
<name>A0AAV1TP51_9STRA</name>
<protein>
    <recommendedName>
        <fullName evidence="4">PH domain-containing protein</fullName>
    </recommendedName>
</protein>
<comment type="caution">
    <text evidence="2">The sequence shown here is derived from an EMBL/GenBank/DDBJ whole genome shotgun (WGS) entry which is preliminary data.</text>
</comment>
<sequence length="286" mass="31662">MPVETSRQSLARGDTPTARDSLYRSRTRSTSSSNSTNSATGEMAPMSNSSTVTLRSTSGDSCELVKEKRLSTKTLQGTSTESAKPMSPVKSVDLAAYYIFSKRNSKVQHDEMQGLSGFLDYRKINGTWRPFLFQTSGHQLMLYRVYSTHQVLIMSTDIRSASEIALEGDGADENTRLLRLGVNGTTITLRAVTHRAAVYWVDGLRRLRDGKALQIVGDASCTEPDEDIFVEIDKLLTLREWTPPPSPASLCGLCILSRRPEPLLAGVLMKRKKMRDKRESSGCTLC</sequence>
<feature type="region of interest" description="Disordered" evidence="1">
    <location>
        <begin position="1"/>
        <end position="63"/>
    </location>
</feature>
<evidence type="ECO:0000256" key="1">
    <source>
        <dbReference type="SAM" id="MobiDB-lite"/>
    </source>
</evidence>
<evidence type="ECO:0008006" key="4">
    <source>
        <dbReference type="Google" id="ProtNLM"/>
    </source>
</evidence>
<accession>A0AAV1TP51</accession>
<reference evidence="2" key="1">
    <citation type="submission" date="2024-01" db="EMBL/GenBank/DDBJ databases">
        <authorList>
            <person name="Webb A."/>
        </authorList>
    </citation>
    <scope>NUCLEOTIDE SEQUENCE</scope>
    <source>
        <strain evidence="2">Pm1</strain>
    </source>
</reference>
<evidence type="ECO:0000313" key="3">
    <source>
        <dbReference type="Proteomes" id="UP001162060"/>
    </source>
</evidence>
<evidence type="ECO:0000313" key="2">
    <source>
        <dbReference type="EMBL" id="CAK7923603.1"/>
    </source>
</evidence>